<evidence type="ECO:0000313" key="3">
    <source>
        <dbReference type="Proteomes" id="UP000030185"/>
    </source>
</evidence>
<reference evidence="2 3" key="1">
    <citation type="submission" date="2014-09" db="EMBL/GenBank/DDBJ databases">
        <title>Sporocytophaga myxococcoides PG-01 genome sequencing.</title>
        <authorList>
            <person name="Liu L."/>
            <person name="Gao P.J."/>
            <person name="Chen G.J."/>
            <person name="Wang L.S."/>
        </authorList>
    </citation>
    <scope>NUCLEOTIDE SEQUENCE [LARGE SCALE GENOMIC DNA]</scope>
    <source>
        <strain evidence="2 3">PG-01</strain>
    </source>
</reference>
<dbReference type="EMBL" id="BBLT01000001">
    <property type="protein sequence ID" value="GAL82820.1"/>
    <property type="molecule type" value="Genomic_DNA"/>
</dbReference>
<dbReference type="Gene3D" id="3.30.1390.10">
    <property type="match status" value="1"/>
</dbReference>
<sequence length="97" mass="11144">MTTISNMRPFHEEEIEVLELEKTSENFDLVVFNDDVNTFDHVINTLIEICEHSSEQAEQCTLIIHYKGQCTVKSGNFEKLIPMRQAICNRGISAEIL</sequence>
<dbReference type="SUPFAM" id="SSF54736">
    <property type="entry name" value="ClpS-like"/>
    <property type="match status" value="1"/>
</dbReference>
<name>A0A098L880_9BACT</name>
<evidence type="ECO:0000259" key="1">
    <source>
        <dbReference type="Pfam" id="PF02617"/>
    </source>
</evidence>
<comment type="caution">
    <text evidence="2">The sequence shown here is derived from an EMBL/GenBank/DDBJ whole genome shotgun (WGS) entry which is preliminary data.</text>
</comment>
<keyword evidence="2" id="KW-0378">Hydrolase</keyword>
<dbReference type="Proteomes" id="UP000030185">
    <property type="component" value="Unassembled WGS sequence"/>
</dbReference>
<dbReference type="InterPro" id="IPR014719">
    <property type="entry name" value="Ribosomal_bL12_C/ClpS-like"/>
</dbReference>
<dbReference type="GO" id="GO:0006508">
    <property type="term" value="P:proteolysis"/>
    <property type="evidence" value="ECO:0007669"/>
    <property type="project" value="UniProtKB-KW"/>
</dbReference>
<keyword evidence="2" id="KW-0645">Protease</keyword>
<dbReference type="Pfam" id="PF02617">
    <property type="entry name" value="ClpS"/>
    <property type="match status" value="1"/>
</dbReference>
<organism evidence="2 3">
    <name type="scientific">Sporocytophaga myxococcoides</name>
    <dbReference type="NCBI Taxonomy" id="153721"/>
    <lineage>
        <taxon>Bacteria</taxon>
        <taxon>Pseudomonadati</taxon>
        <taxon>Bacteroidota</taxon>
        <taxon>Cytophagia</taxon>
        <taxon>Cytophagales</taxon>
        <taxon>Cytophagaceae</taxon>
        <taxon>Sporocytophaga</taxon>
    </lineage>
</organism>
<accession>A0A098L880</accession>
<dbReference type="GO" id="GO:0030163">
    <property type="term" value="P:protein catabolic process"/>
    <property type="evidence" value="ECO:0007669"/>
    <property type="project" value="InterPro"/>
</dbReference>
<dbReference type="InterPro" id="IPR003769">
    <property type="entry name" value="ClpS_core"/>
</dbReference>
<keyword evidence="3" id="KW-1185">Reference proteome</keyword>
<dbReference type="GO" id="GO:0008233">
    <property type="term" value="F:peptidase activity"/>
    <property type="evidence" value="ECO:0007669"/>
    <property type="project" value="UniProtKB-KW"/>
</dbReference>
<dbReference type="eggNOG" id="COG2127">
    <property type="taxonomic scope" value="Bacteria"/>
</dbReference>
<feature type="domain" description="Adaptor protein ClpS core" evidence="1">
    <location>
        <begin position="23"/>
        <end position="87"/>
    </location>
</feature>
<dbReference type="STRING" id="153721.MYP_46"/>
<evidence type="ECO:0000313" key="2">
    <source>
        <dbReference type="EMBL" id="GAL82820.1"/>
    </source>
</evidence>
<protein>
    <submittedName>
        <fullName evidence="2">ATP-dependent Clp protease adaptor protein ClpS</fullName>
    </submittedName>
</protein>
<dbReference type="AlphaFoldDB" id="A0A098L880"/>
<proteinExistence type="predicted"/>
<gene>
    <name evidence="2" type="ORF">MYP_46</name>
</gene>